<dbReference type="Proteomes" id="UP000295680">
    <property type="component" value="Unassembled WGS sequence"/>
</dbReference>
<dbReference type="EMBL" id="SLWS01000011">
    <property type="protein sequence ID" value="TCO52911.1"/>
    <property type="molecule type" value="Genomic_DNA"/>
</dbReference>
<dbReference type="Pfam" id="PF12770">
    <property type="entry name" value="CHAT"/>
    <property type="match status" value="1"/>
</dbReference>
<evidence type="ECO:0000313" key="3">
    <source>
        <dbReference type="Proteomes" id="UP000295680"/>
    </source>
</evidence>
<evidence type="ECO:0000259" key="1">
    <source>
        <dbReference type="Pfam" id="PF12770"/>
    </source>
</evidence>
<evidence type="ECO:0000313" key="2">
    <source>
        <dbReference type="EMBL" id="TCO52911.1"/>
    </source>
</evidence>
<protein>
    <submittedName>
        <fullName evidence="2">CHAT domain-containing protein</fullName>
    </submittedName>
</protein>
<keyword evidence="3" id="KW-1185">Reference proteome</keyword>
<dbReference type="OrthoDB" id="4149784at2"/>
<dbReference type="RefSeq" id="WP_132123880.1">
    <property type="nucleotide sequence ID" value="NZ_SLWS01000011.1"/>
</dbReference>
<dbReference type="InterPro" id="IPR024983">
    <property type="entry name" value="CHAT_dom"/>
</dbReference>
<gene>
    <name evidence="2" type="ORF">EV192_111105</name>
</gene>
<reference evidence="2 3" key="1">
    <citation type="submission" date="2019-03" db="EMBL/GenBank/DDBJ databases">
        <title>Genomic Encyclopedia of Type Strains, Phase IV (KMG-IV): sequencing the most valuable type-strain genomes for metagenomic binning, comparative biology and taxonomic classification.</title>
        <authorList>
            <person name="Goeker M."/>
        </authorList>
    </citation>
    <scope>NUCLEOTIDE SEQUENCE [LARGE SCALE GENOMIC DNA]</scope>
    <source>
        <strain evidence="2 3">DSM 45934</strain>
    </source>
</reference>
<accession>A0A4R2J374</accession>
<name>A0A4R2J374_9PSEU</name>
<dbReference type="AlphaFoldDB" id="A0A4R2J374"/>
<comment type="caution">
    <text evidence="2">The sequence shown here is derived from an EMBL/GenBank/DDBJ whole genome shotgun (WGS) entry which is preliminary data.</text>
</comment>
<organism evidence="2 3">
    <name type="scientific">Actinocrispum wychmicini</name>
    <dbReference type="NCBI Taxonomy" id="1213861"/>
    <lineage>
        <taxon>Bacteria</taxon>
        <taxon>Bacillati</taxon>
        <taxon>Actinomycetota</taxon>
        <taxon>Actinomycetes</taxon>
        <taxon>Pseudonocardiales</taxon>
        <taxon>Pseudonocardiaceae</taxon>
        <taxon>Actinocrispum</taxon>
    </lineage>
</organism>
<feature type="domain" description="CHAT" evidence="1">
    <location>
        <begin position="859"/>
        <end position="1121"/>
    </location>
</feature>
<sequence>MPEENTGDITGDITDQDVQRLAAVIEHHPDRIDPAEAGAIGLAQVDRLDAGRATGEAVAKVAIQLLTFAVGRAPDHPDAPLWQYRAASALAYLADERVSVTDLDAAIAAMAGLAGDGIAPPDVAEWAAVDAARLTATRLAGAVGAEDLAPDQVRRLTDALAAIESVVRTEEEVTDFLFQRASAHRWAYVCGSDVDDLERTVSGMDTVLRRLPADDDLRPDALEAFAAALGERFLLAAEPAHLEAAIGAAVEARSLLVEDDPRLPWVRCLFAQLLAIRFWNTDEKDDADRDTAIAEYAAVPELDADHARDYGFLLCFRFGATEDVDDLRTGLDVLAGVAADPAAQDWWLTSTLAEAHMLLVDVDGTHHLWELVDWSTRALGYADQATDDAVDVRTDRLTAIESAGKEFGIDTVLARYDVWDMLADAESAVRDLTGASPQARARLAARAVMVNTAWLAELHPLDDGDALRASVRAQVDMLNGIKASLPAEDHAVLDGLADVLDMTADAFAGSSETGPMAELARWGRLLDPASSPAPQSVEDEAEAAMTAFMGGLFRVVSAGGDPQQLLAEFTSLVWRVDALPPSDRREDMQEMLTALSWTVGPRSGPPPGVRLPRFNDAEAGEFARLYAMANEWQTVLAAGDVQRALWMYQAIERIVVGVRPGTFLELAARMVRGTCRARLSTVVPTEPAALDAAIADLETAWQQEETAATAVALGSRLRLRDRPDDRTASRDLGVAAINASTVDDREAGENMIAWCLDDDADDDLVRVLEARRALALAGAGITDSGPVTGPDEVRAALRAADADTLVYLAPACAAHSGIAVLVPMDGPVRVIPLPLLRTEPALKYSKADERAWRTALTDVCQWMWEAAGAELVRAVEGARVVLVPLGVLGLVPWAAAWRDVDGRRRYLVEDLELSVAPSARLLGQVAARPPVATDKAVFVGNPNRDDATAGVSAEALRNEFFPGGLFLGGHGEKPRPWRPSADGSGTPDEVRAAIAGGLSVLHLGCRAESDVAVPRSQVVLHGQVPLSVNNLSADIGLVTLANHAVVHGTDYDTARTLPTDFLAAGARSVLATLWPASTADLVLRVHRHMRENGSTPRAAIRAAQLAMLDTVETWASVVHLGV</sequence>
<proteinExistence type="predicted"/>